<protein>
    <submittedName>
        <fullName evidence="1">Orphan protein</fullName>
    </submittedName>
</protein>
<dbReference type="Proteomes" id="UP000006843">
    <property type="component" value="Chromosome I"/>
</dbReference>
<dbReference type="HOGENOM" id="CLU_3315561_0_0_6"/>
<dbReference type="AlphaFoldDB" id="Q3IFM7"/>
<dbReference type="KEGG" id="pha:PSHAa0697"/>
<organism evidence="1 2">
    <name type="scientific">Pseudoalteromonas translucida (strain TAC 125)</name>
    <dbReference type="NCBI Taxonomy" id="326442"/>
    <lineage>
        <taxon>Bacteria</taxon>
        <taxon>Pseudomonadati</taxon>
        <taxon>Pseudomonadota</taxon>
        <taxon>Gammaproteobacteria</taxon>
        <taxon>Alteromonadales</taxon>
        <taxon>Pseudoalteromonadaceae</taxon>
        <taxon>Pseudoalteromonas</taxon>
    </lineage>
</organism>
<accession>Q3IFM7</accession>
<evidence type="ECO:0000313" key="2">
    <source>
        <dbReference type="Proteomes" id="UP000006843"/>
    </source>
</evidence>
<proteinExistence type="predicted"/>
<name>Q3IFM7_PSET1</name>
<keyword evidence="2" id="KW-1185">Reference proteome</keyword>
<dbReference type="EMBL" id="CR954246">
    <property type="protein sequence ID" value="CAI85781.1"/>
    <property type="molecule type" value="Genomic_DNA"/>
</dbReference>
<evidence type="ECO:0000313" key="1">
    <source>
        <dbReference type="EMBL" id="CAI85781.1"/>
    </source>
</evidence>
<dbReference type="STRING" id="326442.PSHAa0697"/>
<reference evidence="1 2" key="1">
    <citation type="journal article" date="2005" name="Genome Res.">
        <title>Coping with cold: the genome of the versatile marine Antarctica bacterium Pseudoalteromonas haloplanktis TAC125.</title>
        <authorList>
            <person name="Medigue C."/>
            <person name="Krin E."/>
            <person name="Pascal G."/>
            <person name="Barbe V."/>
            <person name="Bernsel A."/>
            <person name="Bertin P."/>
            <person name="Cheung F."/>
            <person name="Cruveiller S."/>
            <person name="Damico S."/>
            <person name="Duilio A."/>
            <person name="Fang G."/>
            <person name="Feller G."/>
            <person name="Mangenot S."/>
            <person name="Marino G."/>
            <person name="Nilsson J."/>
            <person name="Parilli E."/>
            <person name="Rocha E."/>
            <person name="Rouy Z."/>
            <person name="Sekowska A."/>
            <person name="Tutino M.L."/>
            <person name="Vallenet D."/>
            <person name="von Heijne G."/>
            <person name="Danchin A."/>
        </authorList>
    </citation>
    <scope>NUCLEOTIDE SEQUENCE [LARGE SCALE GENOMIC DNA]</scope>
    <source>
        <strain evidence="2">TAC 125</strain>
    </source>
</reference>
<gene>
    <name evidence="1" type="ordered locus">PSHAa0697</name>
</gene>
<sequence length="39" mass="4427">MIIYLHLTSCIIYVKVINSAAIINNKLVIRIALQLRSNT</sequence>